<reference evidence="2" key="1">
    <citation type="submission" date="2013-07" db="EMBL/GenBank/DDBJ databases">
        <title>The Genome Sequence of Cryptococcus bestiolae CBS10118.</title>
        <authorList>
            <consortium name="The Broad Institute Genome Sequencing Platform"/>
            <person name="Cuomo C."/>
            <person name="Litvintseva A."/>
            <person name="Chen Y."/>
            <person name="Heitman J."/>
            <person name="Sun S."/>
            <person name="Springer D."/>
            <person name="Dromer F."/>
            <person name="Young S.K."/>
            <person name="Zeng Q."/>
            <person name="Gargeya S."/>
            <person name="Fitzgerald M."/>
            <person name="Abouelleil A."/>
            <person name="Alvarado L."/>
            <person name="Berlin A.M."/>
            <person name="Chapman S.B."/>
            <person name="Dewar J."/>
            <person name="Goldberg J."/>
            <person name="Griggs A."/>
            <person name="Gujja S."/>
            <person name="Hansen M."/>
            <person name="Howarth C."/>
            <person name="Imamovic A."/>
            <person name="Larimer J."/>
            <person name="McCowan C."/>
            <person name="Murphy C."/>
            <person name="Pearson M."/>
            <person name="Priest M."/>
            <person name="Roberts A."/>
            <person name="Saif S."/>
            <person name="Shea T."/>
            <person name="Sykes S."/>
            <person name="Wortman J."/>
            <person name="Nusbaum C."/>
            <person name="Birren B."/>
        </authorList>
    </citation>
    <scope>NUCLEOTIDE SEQUENCE [LARGE SCALE GENOMIC DNA]</scope>
    <source>
        <strain evidence="2">CBS 10118</strain>
    </source>
</reference>
<gene>
    <name evidence="2" type="ORF">I302_06541</name>
    <name evidence="3" type="ORF">I302_107720</name>
</gene>
<dbReference type="VEuPathDB" id="FungiDB:I302_06541"/>
<dbReference type="OrthoDB" id="2600714at2759"/>
<name>A0A1B9FXQ3_9TREE</name>
<dbReference type="EMBL" id="KI894023">
    <property type="protein sequence ID" value="OCF23558.1"/>
    <property type="molecule type" value="Genomic_DNA"/>
</dbReference>
<evidence type="ECO:0008006" key="5">
    <source>
        <dbReference type="Google" id="ProtNLM"/>
    </source>
</evidence>
<dbReference type="Proteomes" id="UP000092730">
    <property type="component" value="Chromosome 6"/>
</dbReference>
<feature type="signal peptide" evidence="1">
    <location>
        <begin position="1"/>
        <end position="20"/>
    </location>
</feature>
<organism evidence="2">
    <name type="scientific">Kwoniella bestiolae CBS 10118</name>
    <dbReference type="NCBI Taxonomy" id="1296100"/>
    <lineage>
        <taxon>Eukaryota</taxon>
        <taxon>Fungi</taxon>
        <taxon>Dikarya</taxon>
        <taxon>Basidiomycota</taxon>
        <taxon>Agaricomycotina</taxon>
        <taxon>Tremellomycetes</taxon>
        <taxon>Tremellales</taxon>
        <taxon>Cryptococcaceae</taxon>
        <taxon>Kwoniella</taxon>
    </lineage>
</organism>
<feature type="chain" id="PRO_5042334697" description="Amine oxidase" evidence="1">
    <location>
        <begin position="21"/>
        <end position="265"/>
    </location>
</feature>
<sequence length="265" mass="28867">MFTANLLTALVLCVGAVINASPLAKRDAGPLFGSSGLPSYQDIVPHHRDSAYVVTVMTLTYIAPEYVESLISFEGDGDYSSIEEVTATSWTLPGNGTGTGPEMRKTKIRREDVSLRNDTKSDIWWGGALYQAPIKEGTVVDPEGQGGMPSLYPTEAMTILTGKKAEMDQPTALHTFWARVSDQNPKESPVMLATKKEGCNILSNDSMFGIIDISEALSPFGNGTVLTLLDLFGKELRISSEQAVLEYDHIAYWPDKPSFKDVRAP</sequence>
<dbReference type="RefSeq" id="XP_019044628.1">
    <property type="nucleotide sequence ID" value="XM_019193151.1"/>
</dbReference>
<evidence type="ECO:0000313" key="3">
    <source>
        <dbReference type="EMBL" id="WVW85682.1"/>
    </source>
</evidence>
<dbReference type="EMBL" id="CP144546">
    <property type="protein sequence ID" value="WVW85682.1"/>
    <property type="molecule type" value="Genomic_DNA"/>
</dbReference>
<evidence type="ECO:0000313" key="4">
    <source>
        <dbReference type="Proteomes" id="UP000092730"/>
    </source>
</evidence>
<dbReference type="GeneID" id="30210940"/>
<evidence type="ECO:0000256" key="1">
    <source>
        <dbReference type="SAM" id="SignalP"/>
    </source>
</evidence>
<dbReference type="KEGG" id="kbi:30210940"/>
<protein>
    <recommendedName>
        <fullName evidence="5">Amine oxidase</fullName>
    </recommendedName>
</protein>
<keyword evidence="1" id="KW-0732">Signal</keyword>
<dbReference type="AlphaFoldDB" id="A0A1B9FXQ3"/>
<accession>A0A1B9FXQ3</accession>
<evidence type="ECO:0000313" key="2">
    <source>
        <dbReference type="EMBL" id="OCF23558.1"/>
    </source>
</evidence>
<proteinExistence type="predicted"/>
<reference evidence="3" key="4">
    <citation type="submission" date="2024-02" db="EMBL/GenBank/DDBJ databases">
        <title>Comparative genomics of Cryptococcus and Kwoniella reveals pathogenesis evolution and contrasting modes of karyotype evolution via chromosome fusion or intercentromeric recombination.</title>
        <authorList>
            <person name="Coelho M.A."/>
            <person name="David-Palma M."/>
            <person name="Shea T."/>
            <person name="Bowers K."/>
            <person name="McGinley-Smith S."/>
            <person name="Mohammad A.W."/>
            <person name="Gnirke A."/>
            <person name="Yurkov A.M."/>
            <person name="Nowrousian M."/>
            <person name="Sun S."/>
            <person name="Cuomo C.A."/>
            <person name="Heitman J."/>
        </authorList>
    </citation>
    <scope>NUCLEOTIDE SEQUENCE</scope>
    <source>
        <strain evidence="3">CBS 10118</strain>
    </source>
</reference>
<reference evidence="3" key="2">
    <citation type="submission" date="2013-07" db="EMBL/GenBank/DDBJ databases">
        <authorList>
            <consortium name="The Broad Institute Genome Sequencing Platform"/>
            <person name="Cuomo C."/>
            <person name="Litvintseva A."/>
            <person name="Chen Y."/>
            <person name="Heitman J."/>
            <person name="Sun S."/>
            <person name="Springer D."/>
            <person name="Dromer F."/>
            <person name="Young S.K."/>
            <person name="Zeng Q."/>
            <person name="Gargeya S."/>
            <person name="Fitzgerald M."/>
            <person name="Abouelleil A."/>
            <person name="Alvarado L."/>
            <person name="Berlin A.M."/>
            <person name="Chapman S.B."/>
            <person name="Dewar J."/>
            <person name="Goldberg J."/>
            <person name="Griggs A."/>
            <person name="Gujja S."/>
            <person name="Hansen M."/>
            <person name="Howarth C."/>
            <person name="Imamovic A."/>
            <person name="Larimer J."/>
            <person name="McCowan C."/>
            <person name="Murphy C."/>
            <person name="Pearson M."/>
            <person name="Priest M."/>
            <person name="Roberts A."/>
            <person name="Saif S."/>
            <person name="Shea T."/>
            <person name="Sykes S."/>
            <person name="Wortman J."/>
            <person name="Nusbaum C."/>
            <person name="Birren B."/>
        </authorList>
    </citation>
    <scope>NUCLEOTIDE SEQUENCE</scope>
    <source>
        <strain evidence="3">CBS 10118</strain>
    </source>
</reference>
<keyword evidence="4" id="KW-1185">Reference proteome</keyword>
<reference evidence="2" key="3">
    <citation type="submission" date="2014-01" db="EMBL/GenBank/DDBJ databases">
        <title>Evolution of pathogenesis and genome organization in the Tremellales.</title>
        <authorList>
            <person name="Cuomo C."/>
            <person name="Litvintseva A."/>
            <person name="Heitman J."/>
            <person name="Chen Y."/>
            <person name="Sun S."/>
            <person name="Springer D."/>
            <person name="Dromer F."/>
            <person name="Young S."/>
            <person name="Zeng Q."/>
            <person name="Chapman S."/>
            <person name="Gujja S."/>
            <person name="Saif S."/>
            <person name="Birren B."/>
        </authorList>
    </citation>
    <scope>NUCLEOTIDE SEQUENCE</scope>
    <source>
        <strain evidence="2">CBS 10118</strain>
    </source>
</reference>